<dbReference type="InterPro" id="IPR011049">
    <property type="entry name" value="Serralysin-like_metalloprot_C"/>
</dbReference>
<protein>
    <recommendedName>
        <fullName evidence="3">Hemolysin-type calcium-binding repeat-containing protein</fullName>
    </recommendedName>
</protein>
<dbReference type="EMBL" id="FZOY01000004">
    <property type="protein sequence ID" value="SNS94395.1"/>
    <property type="molecule type" value="Genomic_DNA"/>
</dbReference>
<gene>
    <name evidence="1" type="ORF">SAMN05421757_104448</name>
</gene>
<dbReference type="Gene3D" id="2.150.10.10">
    <property type="entry name" value="Serralysin-like metalloprotease, C-terminal"/>
    <property type="match status" value="1"/>
</dbReference>
<reference evidence="1 2" key="1">
    <citation type="submission" date="2017-06" db="EMBL/GenBank/DDBJ databases">
        <authorList>
            <person name="Kim H.J."/>
            <person name="Triplett B.A."/>
        </authorList>
    </citation>
    <scope>NUCLEOTIDE SEQUENCE [LARGE SCALE GENOMIC DNA]</scope>
    <source>
        <strain evidence="1 2">DSM 29339</strain>
    </source>
</reference>
<dbReference type="AlphaFoldDB" id="A0A239ILD5"/>
<evidence type="ECO:0000313" key="1">
    <source>
        <dbReference type="EMBL" id="SNS94395.1"/>
    </source>
</evidence>
<evidence type="ECO:0000313" key="2">
    <source>
        <dbReference type="Proteomes" id="UP000198426"/>
    </source>
</evidence>
<sequence length="393" mass="42974">MATVKFTEAHNYHYGYGDFELYKVANFNVSTGTMKLVYDAKGSGVAFNAQRSPWKITIKFDDLETYKPENGPDAGEASILSGTVKSIRWYDKSGALETAMTKIGLDAGVFHTYLKHDPKSLYEQLVAENSIFNGPTSPNRGIDVTTGSKRDIVNAGEGGSYIKDMGGADTYKGTNSVYSDTVTYEMWNTDLRPTGVGIQVDLTQDKVIGPDGKVDKLLLIDRIIGTNYVDTFVGNGDDNIFIGLRGNDTFDGKGGFDRVQYHRDSGSGGYDGIVANMYKGEVRDGFGTTDTLKSIEYVIGTDTKDRFISNNQDNTFRGRDGKDKFIFKGSKFGSDTITDFTQSEDKMVIAKANSMSKLTITKEAGGTLVTLNDDSDIFLEGFNGTLTASDFIL</sequence>
<dbReference type="OrthoDB" id="7828264at2"/>
<keyword evidence="2" id="KW-1185">Reference proteome</keyword>
<proteinExistence type="predicted"/>
<organism evidence="1 2">
    <name type="scientific">Tropicimonas sediminicola</name>
    <dbReference type="NCBI Taxonomy" id="1031541"/>
    <lineage>
        <taxon>Bacteria</taxon>
        <taxon>Pseudomonadati</taxon>
        <taxon>Pseudomonadota</taxon>
        <taxon>Alphaproteobacteria</taxon>
        <taxon>Rhodobacterales</taxon>
        <taxon>Roseobacteraceae</taxon>
        <taxon>Tropicimonas</taxon>
    </lineage>
</organism>
<evidence type="ECO:0008006" key="3">
    <source>
        <dbReference type="Google" id="ProtNLM"/>
    </source>
</evidence>
<name>A0A239ILD5_9RHOB</name>
<dbReference type="RefSeq" id="WP_089233514.1">
    <property type="nucleotide sequence ID" value="NZ_FZOY01000004.1"/>
</dbReference>
<dbReference type="SUPFAM" id="SSF51120">
    <property type="entry name" value="beta-Roll"/>
    <property type="match status" value="1"/>
</dbReference>
<accession>A0A239ILD5</accession>
<dbReference type="Proteomes" id="UP000198426">
    <property type="component" value="Unassembled WGS sequence"/>
</dbReference>